<comment type="caution">
    <text evidence="1">The sequence shown here is derived from an EMBL/GenBank/DDBJ whole genome shotgun (WGS) entry which is preliminary data.</text>
</comment>
<protein>
    <submittedName>
        <fullName evidence="1">P-loop containing nucleoside triphosphate hydrolase protein</fullName>
    </submittedName>
</protein>
<keyword evidence="1" id="KW-0378">Hydrolase</keyword>
<dbReference type="SUPFAM" id="SSF52540">
    <property type="entry name" value="P-loop containing nucleoside triphosphate hydrolases"/>
    <property type="match status" value="1"/>
</dbReference>
<dbReference type="Gene3D" id="3.40.50.300">
    <property type="entry name" value="P-loop containing nucleotide triphosphate hydrolases"/>
    <property type="match status" value="1"/>
</dbReference>
<dbReference type="GO" id="GO:0016787">
    <property type="term" value="F:hydrolase activity"/>
    <property type="evidence" value="ECO:0007669"/>
    <property type="project" value="UniProtKB-KW"/>
</dbReference>
<dbReference type="Proteomes" id="UP001153365">
    <property type="component" value="Unassembled WGS sequence"/>
</dbReference>
<dbReference type="CDD" id="cd02024">
    <property type="entry name" value="NRK1"/>
    <property type="match status" value="1"/>
</dbReference>
<dbReference type="EMBL" id="CALTRL010005759">
    <property type="protein sequence ID" value="CAH7685929.1"/>
    <property type="molecule type" value="Genomic_DNA"/>
</dbReference>
<reference evidence="1" key="1">
    <citation type="submission" date="2022-06" db="EMBL/GenBank/DDBJ databases">
        <authorList>
            <consortium name="SYNGENTA / RWTH Aachen University"/>
        </authorList>
    </citation>
    <scope>NUCLEOTIDE SEQUENCE</scope>
</reference>
<name>A0AAV0BFM1_PHAPC</name>
<dbReference type="AlphaFoldDB" id="A0AAV0BFM1"/>
<evidence type="ECO:0000313" key="1">
    <source>
        <dbReference type="EMBL" id="CAH7685929.1"/>
    </source>
</evidence>
<dbReference type="PANTHER" id="PTHR10285">
    <property type="entry name" value="URIDINE KINASE"/>
    <property type="match status" value="1"/>
</dbReference>
<organism evidence="1 2">
    <name type="scientific">Phakopsora pachyrhizi</name>
    <name type="common">Asian soybean rust disease fungus</name>
    <dbReference type="NCBI Taxonomy" id="170000"/>
    <lineage>
        <taxon>Eukaryota</taxon>
        <taxon>Fungi</taxon>
        <taxon>Dikarya</taxon>
        <taxon>Basidiomycota</taxon>
        <taxon>Pucciniomycotina</taxon>
        <taxon>Pucciniomycetes</taxon>
        <taxon>Pucciniales</taxon>
        <taxon>Phakopsoraceae</taxon>
        <taxon>Phakopsora</taxon>
    </lineage>
</organism>
<evidence type="ECO:0000313" key="2">
    <source>
        <dbReference type="Proteomes" id="UP001153365"/>
    </source>
</evidence>
<dbReference type="FunFam" id="3.40.50.300:FF:002582">
    <property type="entry name" value="Nicotinamide riboside kinase, variant"/>
    <property type="match status" value="1"/>
</dbReference>
<sequence>MNLSKVDSSNEPKVILIAVGGPTCSGKTTLAKHLRKILPNSTILHQDDFAPSSDKIPIHPIHGLPDWDSPQGAIEWLRFRKMLRDLHSDAKTPMPPSHDALNIQPDVPIDDSRLSDSINRFKDLGQDFRFVLVDGFLLYWDKDCVEEYDVKLFVRESHDTLKERRRVRQMYHTADGQTWIDPPGYWDKIIWPAYLMAHQHMFQNKDVVRGEVDRKNWAGKQAVVLQPTPVDPGPTTMTAFVEQALDSIYERVKNH</sequence>
<accession>A0AAV0BFM1</accession>
<dbReference type="InterPro" id="IPR027417">
    <property type="entry name" value="P-loop_NTPase"/>
</dbReference>
<keyword evidence="2" id="KW-1185">Reference proteome</keyword>
<gene>
    <name evidence="1" type="ORF">PPACK8108_LOCUS20531</name>
</gene>
<proteinExistence type="predicted"/>